<dbReference type="RefSeq" id="WP_092528308.1">
    <property type="nucleotide sequence ID" value="NZ_FNCI01000016.1"/>
</dbReference>
<dbReference type="AlphaFoldDB" id="A0A1G7USU5"/>
<evidence type="ECO:0000313" key="2">
    <source>
        <dbReference type="Proteomes" id="UP000198641"/>
    </source>
</evidence>
<dbReference type="Pfam" id="PF10014">
    <property type="entry name" value="2OG-Fe_Oxy_2"/>
    <property type="match status" value="1"/>
</dbReference>
<dbReference type="GO" id="GO:0051213">
    <property type="term" value="F:dioxygenase activity"/>
    <property type="evidence" value="ECO:0007669"/>
    <property type="project" value="InterPro"/>
</dbReference>
<protein>
    <recommendedName>
        <fullName evidence="3">2OG-Fe dioxygenase</fullName>
    </recommendedName>
</protein>
<reference evidence="1 2" key="1">
    <citation type="submission" date="2016-10" db="EMBL/GenBank/DDBJ databases">
        <authorList>
            <person name="de Groot N.N."/>
        </authorList>
    </citation>
    <scope>NUCLEOTIDE SEQUENCE [LARGE SCALE GENOMIC DNA]</scope>
    <source>
        <strain evidence="1 2">BH539</strain>
    </source>
</reference>
<dbReference type="EMBL" id="FNCI01000016">
    <property type="protein sequence ID" value="SDG49800.1"/>
    <property type="molecule type" value="Genomic_DNA"/>
</dbReference>
<evidence type="ECO:0008006" key="3">
    <source>
        <dbReference type="Google" id="ProtNLM"/>
    </source>
</evidence>
<dbReference type="OrthoDB" id="6681382at2"/>
<accession>A0A1G7USU5</accession>
<dbReference type="STRING" id="284577.SAMN05216571_11615"/>
<organism evidence="1 2">
    <name type="scientific">Onishia taeanensis</name>
    <dbReference type="NCBI Taxonomy" id="284577"/>
    <lineage>
        <taxon>Bacteria</taxon>
        <taxon>Pseudomonadati</taxon>
        <taxon>Pseudomonadota</taxon>
        <taxon>Gammaproteobacteria</taxon>
        <taxon>Oceanospirillales</taxon>
        <taxon>Halomonadaceae</taxon>
        <taxon>Onishia</taxon>
    </lineage>
</organism>
<keyword evidence="2" id="KW-1185">Reference proteome</keyword>
<sequence>MKNESLKHGYDLSAVAQPTPPPYWESRVSQELSQQGWSLADISAHIDLEAWASFLPSLPRDPYVNRRWKRMSWLNLTEEEEVEVMGNCPMAQGGAFNDAESMADKLRYYPALEERFTQRQDVKAFVKAWARMWGIGPREPILMQITGSRGKGMIDPLQGQGIHADGCKFLSILVINRDNVDGATNRLYADKAGQQPLLEHITAPGQVLHLHDDRLFHSVDAMTQRDSSRPFERFIVIINSRFVDGFQNRMLRRHFPDAVLNNVF</sequence>
<evidence type="ECO:0000313" key="1">
    <source>
        <dbReference type="EMBL" id="SDG49800.1"/>
    </source>
</evidence>
<gene>
    <name evidence="1" type="ORF">SAMN05216571_11615</name>
</gene>
<dbReference type="InterPro" id="IPR018724">
    <property type="entry name" value="2OG-Fe_dioxygenase"/>
</dbReference>
<name>A0A1G7USU5_9GAMM</name>
<dbReference type="Proteomes" id="UP000198641">
    <property type="component" value="Unassembled WGS sequence"/>
</dbReference>
<dbReference type="Gene3D" id="2.60.120.620">
    <property type="entry name" value="q2cbj1_9rhob like domain"/>
    <property type="match status" value="1"/>
</dbReference>
<proteinExistence type="predicted"/>